<dbReference type="InterPro" id="IPR048279">
    <property type="entry name" value="MdtK-like"/>
</dbReference>
<gene>
    <name evidence="11" type="ORF">AEAE_1223</name>
</gene>
<keyword evidence="7 10" id="KW-1133">Transmembrane helix</keyword>
<organism evidence="11 12">
    <name type="scientific">Aeriscardovia aeriphila</name>
    <dbReference type="NCBI Taxonomy" id="218139"/>
    <lineage>
        <taxon>Bacteria</taxon>
        <taxon>Bacillati</taxon>
        <taxon>Actinomycetota</taxon>
        <taxon>Actinomycetes</taxon>
        <taxon>Bifidobacteriales</taxon>
        <taxon>Bifidobacteriaceae</taxon>
        <taxon>Aeriscardovia</taxon>
    </lineage>
</organism>
<sequence>MGEENSVPDEIITEQKAAVSVKAEAVKSEKMARISAKHKEMTQSPLAPLILRMAGPAILANVVSTVYSLTDTFYVGHLGTAASGAVGIVMPIMLVFQALGLLFGQGSGNTVAVELGKKNVERAGRLVSVGFFTALGLSTIIGVLALALVSPLMRFFGATPTILPLAIEYAIPLLIVSPLYCTTFVMNPQLRFQGLAKYAMIAIVSGALLNMVLEPIFIFVFHMGLLGAGIATAIAQTTSWALQLWMNRHHGIVRIHLSNYKPDMPLIREMIGGGIPSLIRNGMLSIAVIAVNVAANPFGDAAIAAMAIDGRIMTFFNQVQIGLGQGFQPVCGFNYGAHFFQRVRKGYWFVVRCSLVWLALASILVSTFAEPAMGLFRNDPEVIRIGAQTLRFQCLTFTLSGFVVPSNMMQQTIGHTFISSLVGLGRQGVFLVPALLILPNFLGLTGVMISQPVADIVTFIMTVPLQAYVLRGLSDSSTIPMKRLHFWARRARAKK</sequence>
<feature type="transmembrane region" description="Helical" evidence="10">
    <location>
        <begin position="198"/>
        <end position="219"/>
    </location>
</feature>
<dbReference type="PIRSF" id="PIRSF006603">
    <property type="entry name" value="DinF"/>
    <property type="match status" value="1"/>
</dbReference>
<dbReference type="AlphaFoldDB" id="A0A261F7I8"/>
<evidence type="ECO:0000256" key="8">
    <source>
        <dbReference type="ARBA" id="ARBA00023136"/>
    </source>
</evidence>
<dbReference type="GO" id="GO:0015297">
    <property type="term" value="F:antiporter activity"/>
    <property type="evidence" value="ECO:0007669"/>
    <property type="project" value="InterPro"/>
</dbReference>
<evidence type="ECO:0000313" key="12">
    <source>
        <dbReference type="Proteomes" id="UP000228976"/>
    </source>
</evidence>
<proteinExistence type="inferred from homology"/>
<keyword evidence="4" id="KW-0813">Transport</keyword>
<comment type="subcellular location">
    <subcellularLocation>
        <location evidence="1">Cell membrane</location>
        <topology evidence="1">Multi-pass membrane protein</topology>
    </subcellularLocation>
</comment>
<evidence type="ECO:0000256" key="4">
    <source>
        <dbReference type="ARBA" id="ARBA00022448"/>
    </source>
</evidence>
<feature type="transmembrane region" description="Helical" evidence="10">
    <location>
        <begin position="125"/>
        <end position="149"/>
    </location>
</feature>
<evidence type="ECO:0000313" key="11">
    <source>
        <dbReference type="EMBL" id="OZG55101.1"/>
    </source>
</evidence>
<dbReference type="GO" id="GO:0046677">
    <property type="term" value="P:response to antibiotic"/>
    <property type="evidence" value="ECO:0007669"/>
    <property type="project" value="UniProtKB-KW"/>
</dbReference>
<feature type="transmembrane region" description="Helical" evidence="10">
    <location>
        <begin position="225"/>
        <end position="245"/>
    </location>
</feature>
<dbReference type="InterPro" id="IPR045070">
    <property type="entry name" value="MATE_MepA-like"/>
</dbReference>
<dbReference type="GO" id="GO:0042910">
    <property type="term" value="F:xenobiotic transmembrane transporter activity"/>
    <property type="evidence" value="ECO:0007669"/>
    <property type="project" value="InterPro"/>
</dbReference>
<dbReference type="PANTHER" id="PTHR43823:SF3">
    <property type="entry name" value="MULTIDRUG EXPORT PROTEIN MEPA"/>
    <property type="match status" value="1"/>
</dbReference>
<feature type="transmembrane region" description="Helical" evidence="10">
    <location>
        <begin position="456"/>
        <end position="473"/>
    </location>
</feature>
<dbReference type="InterPro" id="IPR002528">
    <property type="entry name" value="MATE_fam"/>
</dbReference>
<keyword evidence="8 10" id="KW-0472">Membrane</keyword>
<comment type="similarity">
    <text evidence="2">Belongs to the multi antimicrobial extrusion (MATE) (TC 2.A.66.1) family. MepA subfamily.</text>
</comment>
<dbReference type="NCBIfam" id="TIGR00797">
    <property type="entry name" value="matE"/>
    <property type="match status" value="1"/>
</dbReference>
<evidence type="ECO:0000256" key="5">
    <source>
        <dbReference type="ARBA" id="ARBA00022475"/>
    </source>
</evidence>
<evidence type="ECO:0000256" key="3">
    <source>
        <dbReference type="ARBA" id="ARBA00022106"/>
    </source>
</evidence>
<comment type="caution">
    <text evidence="11">The sequence shown here is derived from an EMBL/GenBank/DDBJ whole genome shotgun (WGS) entry which is preliminary data.</text>
</comment>
<evidence type="ECO:0000256" key="7">
    <source>
        <dbReference type="ARBA" id="ARBA00022989"/>
    </source>
</evidence>
<dbReference type="RefSeq" id="WP_420809196.1">
    <property type="nucleotide sequence ID" value="NZ_JACBYZ010000001.1"/>
</dbReference>
<dbReference type="InterPro" id="IPR051327">
    <property type="entry name" value="MATE_MepA_subfamily"/>
</dbReference>
<reference evidence="11 12" key="1">
    <citation type="journal article" date="2017" name="BMC Genomics">
        <title>Comparative genomic and phylogenomic analyses of the Bifidobacteriaceae family.</title>
        <authorList>
            <person name="Lugli G.A."/>
            <person name="Milani C."/>
            <person name="Turroni F."/>
            <person name="Duranti S."/>
            <person name="Mancabelli L."/>
            <person name="Mangifesta M."/>
            <person name="Ferrario C."/>
            <person name="Modesto M."/>
            <person name="Mattarelli P."/>
            <person name="Jiri K."/>
            <person name="van Sinderen D."/>
            <person name="Ventura M."/>
        </authorList>
    </citation>
    <scope>NUCLEOTIDE SEQUENCE [LARGE SCALE GENOMIC DNA]</scope>
    <source>
        <strain evidence="11 12">LMG 21773</strain>
    </source>
</reference>
<evidence type="ECO:0000256" key="1">
    <source>
        <dbReference type="ARBA" id="ARBA00004651"/>
    </source>
</evidence>
<name>A0A261F7I8_9BIFI</name>
<feature type="transmembrane region" description="Helical" evidence="10">
    <location>
        <begin position="169"/>
        <end position="186"/>
    </location>
</feature>
<dbReference type="Proteomes" id="UP000228976">
    <property type="component" value="Unassembled WGS sequence"/>
</dbReference>
<feature type="transmembrane region" description="Helical" evidence="10">
    <location>
        <begin position="429"/>
        <end position="450"/>
    </location>
</feature>
<keyword evidence="12" id="KW-1185">Reference proteome</keyword>
<evidence type="ECO:0000256" key="2">
    <source>
        <dbReference type="ARBA" id="ARBA00008417"/>
    </source>
</evidence>
<keyword evidence="6 10" id="KW-0812">Transmembrane</keyword>
<dbReference type="CDD" id="cd13143">
    <property type="entry name" value="MATE_MepA_like"/>
    <property type="match status" value="1"/>
</dbReference>
<protein>
    <recommendedName>
        <fullName evidence="3">Multidrug export protein MepA</fullName>
    </recommendedName>
</protein>
<keyword evidence="5" id="KW-1003">Cell membrane</keyword>
<dbReference type="GO" id="GO:0005886">
    <property type="term" value="C:plasma membrane"/>
    <property type="evidence" value="ECO:0007669"/>
    <property type="project" value="UniProtKB-SubCell"/>
</dbReference>
<feature type="transmembrane region" description="Helical" evidence="10">
    <location>
        <begin position="81"/>
        <end position="104"/>
    </location>
</feature>
<evidence type="ECO:0000256" key="10">
    <source>
        <dbReference type="SAM" id="Phobius"/>
    </source>
</evidence>
<dbReference type="PANTHER" id="PTHR43823">
    <property type="entry name" value="SPORULATION PROTEIN YKVU"/>
    <property type="match status" value="1"/>
</dbReference>
<dbReference type="Pfam" id="PF01554">
    <property type="entry name" value="MatE"/>
    <property type="match status" value="2"/>
</dbReference>
<dbReference type="EMBL" id="MWWU01000005">
    <property type="protein sequence ID" value="OZG55101.1"/>
    <property type="molecule type" value="Genomic_DNA"/>
</dbReference>
<feature type="transmembrane region" description="Helical" evidence="10">
    <location>
        <begin position="349"/>
        <end position="369"/>
    </location>
</feature>
<keyword evidence="9" id="KW-0046">Antibiotic resistance</keyword>
<evidence type="ECO:0000256" key="6">
    <source>
        <dbReference type="ARBA" id="ARBA00022692"/>
    </source>
</evidence>
<evidence type="ECO:0000256" key="9">
    <source>
        <dbReference type="ARBA" id="ARBA00023251"/>
    </source>
</evidence>
<feature type="transmembrane region" description="Helical" evidence="10">
    <location>
        <begin position="389"/>
        <end position="408"/>
    </location>
</feature>
<accession>A0A261F7I8</accession>